<evidence type="ECO:0000313" key="4">
    <source>
        <dbReference type="Proteomes" id="UP001342314"/>
    </source>
</evidence>
<evidence type="ECO:0000256" key="2">
    <source>
        <dbReference type="SAM" id="Phobius"/>
    </source>
</evidence>
<dbReference type="EMBL" id="BQKY01000015">
    <property type="protein sequence ID" value="GJN93955.1"/>
    <property type="molecule type" value="Genomic_DNA"/>
</dbReference>
<feature type="region of interest" description="Disordered" evidence="1">
    <location>
        <begin position="106"/>
        <end position="138"/>
    </location>
</feature>
<feature type="transmembrane region" description="Helical" evidence="2">
    <location>
        <begin position="254"/>
        <end position="274"/>
    </location>
</feature>
<proteinExistence type="predicted"/>
<keyword evidence="2" id="KW-0812">Transmembrane</keyword>
<reference evidence="3 4" key="1">
    <citation type="submission" date="2021-12" db="EMBL/GenBank/DDBJ databases">
        <title>High titer production of polyol ester of fatty acids by Rhodotorula paludigena BS15 towards product separation-free biomass refinery.</title>
        <authorList>
            <person name="Mano J."/>
            <person name="Ono H."/>
            <person name="Tanaka T."/>
            <person name="Naito K."/>
            <person name="Sushida H."/>
            <person name="Ike M."/>
            <person name="Tokuyasu K."/>
            <person name="Kitaoka M."/>
        </authorList>
    </citation>
    <scope>NUCLEOTIDE SEQUENCE [LARGE SCALE GENOMIC DNA]</scope>
    <source>
        <strain evidence="3 4">BS15</strain>
    </source>
</reference>
<feature type="compositionally biased region" description="Polar residues" evidence="1">
    <location>
        <begin position="188"/>
        <end position="197"/>
    </location>
</feature>
<evidence type="ECO:0000256" key="1">
    <source>
        <dbReference type="SAM" id="MobiDB-lite"/>
    </source>
</evidence>
<dbReference type="AlphaFoldDB" id="A0AAV5GVI2"/>
<feature type="transmembrane region" description="Helical" evidence="2">
    <location>
        <begin position="55"/>
        <end position="78"/>
    </location>
</feature>
<feature type="region of interest" description="Disordered" evidence="1">
    <location>
        <begin position="394"/>
        <end position="416"/>
    </location>
</feature>
<evidence type="ECO:0008006" key="5">
    <source>
        <dbReference type="Google" id="ProtNLM"/>
    </source>
</evidence>
<comment type="caution">
    <text evidence="3">The sequence shown here is derived from an EMBL/GenBank/DDBJ whole genome shotgun (WGS) entry which is preliminary data.</text>
</comment>
<keyword evidence="4" id="KW-1185">Reference proteome</keyword>
<keyword evidence="2" id="KW-1133">Transmembrane helix</keyword>
<feature type="compositionally biased region" description="Basic and acidic residues" evidence="1">
    <location>
        <begin position="476"/>
        <end position="486"/>
    </location>
</feature>
<evidence type="ECO:0000313" key="3">
    <source>
        <dbReference type="EMBL" id="GJN93955.1"/>
    </source>
</evidence>
<feature type="region of interest" description="Disordered" evidence="1">
    <location>
        <begin position="154"/>
        <end position="197"/>
    </location>
</feature>
<feature type="compositionally biased region" description="Polar residues" evidence="1">
    <location>
        <begin position="129"/>
        <end position="138"/>
    </location>
</feature>
<dbReference type="Proteomes" id="UP001342314">
    <property type="component" value="Unassembled WGS sequence"/>
</dbReference>
<name>A0AAV5GVI2_9BASI</name>
<organism evidence="3 4">
    <name type="scientific">Rhodotorula paludigena</name>
    <dbReference type="NCBI Taxonomy" id="86838"/>
    <lineage>
        <taxon>Eukaryota</taxon>
        <taxon>Fungi</taxon>
        <taxon>Dikarya</taxon>
        <taxon>Basidiomycota</taxon>
        <taxon>Pucciniomycotina</taxon>
        <taxon>Microbotryomycetes</taxon>
        <taxon>Sporidiobolales</taxon>
        <taxon>Sporidiobolaceae</taxon>
        <taxon>Rhodotorula</taxon>
    </lineage>
</organism>
<feature type="region of interest" description="Disordered" evidence="1">
    <location>
        <begin position="460"/>
        <end position="486"/>
    </location>
</feature>
<accession>A0AAV5GVI2</accession>
<protein>
    <recommendedName>
        <fullName evidence="5">Proteophosphoglycan ppg4</fullName>
    </recommendedName>
</protein>
<gene>
    <name evidence="3" type="ORF">Rhopal_007015-T1</name>
</gene>
<keyword evidence="2" id="KW-0472">Membrane</keyword>
<sequence length="486" mass="52460">MWRQYHVLTDMLKLDAEQWTGGGIPEDHLVELIWLLRRYFVASRDFYNTASNMCIGAAVLPVLLILVNFGMFSFVWMIRRTINVQLAQLPAVLHLDMTQVSMAQDPVATCRSRPPCDVRDEPLPGEGSKPSTAPTSPTLASHVLEPELALASLPPFPRDIAPDPESDKGTSSPAPSLPPPAIPFSPFNTQSVQSSPRLVTHDPLTGAELRSPRPVPTRAQVVEMAGDVEAAATGAPEQQMASRITALIKAETELLAIGLTVIVIATSLSIYAIWSTPTLRNWRQMTWSKQEAVLTVPLWICTVGLSIAETVHAWIEWKYVVGQSWRRERYEARERKSVASAAHDDGGDRSTCGVVASPGARTARLVPSPVRSKRLRSGTATLARGLGLGFGASSGGVGTTSGESTHRGARRSSHAPTVNFDGAISIAVEVTQKEEVDEDVTVLGDASPLEVYGSAPMIMSPSLGGRSMQSGSADIDSARRKEAWED</sequence>